<dbReference type="Pfam" id="PF00871">
    <property type="entry name" value="Acetate_kinase"/>
    <property type="match status" value="1"/>
</dbReference>
<gene>
    <name evidence="9" type="primary">ackA</name>
    <name evidence="11" type="ORF">FR698_09190</name>
</gene>
<evidence type="ECO:0000256" key="8">
    <source>
        <dbReference type="ARBA" id="ARBA00022842"/>
    </source>
</evidence>
<keyword evidence="8 9" id="KW-0460">Magnesium</keyword>
<feature type="binding site" evidence="9">
    <location>
        <position position="9"/>
    </location>
    <ligand>
        <name>Mg(2+)</name>
        <dbReference type="ChEBI" id="CHEBI:18420"/>
    </ligand>
</feature>
<evidence type="ECO:0000256" key="3">
    <source>
        <dbReference type="ARBA" id="ARBA00022679"/>
    </source>
</evidence>
<dbReference type="InterPro" id="IPR023865">
    <property type="entry name" value="Aliphatic_acid_kinase_CS"/>
</dbReference>
<name>A0A5C7EST8_9PROT</name>
<feature type="binding site" evidence="9">
    <location>
        <begin position="211"/>
        <end position="215"/>
    </location>
    <ligand>
        <name>ATP</name>
        <dbReference type="ChEBI" id="CHEBI:30616"/>
    </ligand>
</feature>
<dbReference type="EMBL" id="VPFL01000011">
    <property type="protein sequence ID" value="TXF11731.1"/>
    <property type="molecule type" value="Genomic_DNA"/>
</dbReference>
<feature type="site" description="Transition state stabilizer" evidence="9">
    <location>
        <position position="244"/>
    </location>
</feature>
<dbReference type="InterPro" id="IPR043129">
    <property type="entry name" value="ATPase_NBD"/>
</dbReference>
<evidence type="ECO:0000256" key="10">
    <source>
        <dbReference type="RuleBase" id="RU003835"/>
    </source>
</evidence>
<accession>A0A5C7EST8</accession>
<dbReference type="InParanoid" id="A0A5C7EST8"/>
<evidence type="ECO:0000256" key="5">
    <source>
        <dbReference type="ARBA" id="ARBA00022741"/>
    </source>
</evidence>
<dbReference type="SUPFAM" id="SSF53067">
    <property type="entry name" value="Actin-like ATPase domain"/>
    <property type="match status" value="2"/>
</dbReference>
<keyword evidence="3 9" id="KW-0808">Transferase</keyword>
<dbReference type="Proteomes" id="UP000321201">
    <property type="component" value="Unassembled WGS sequence"/>
</dbReference>
<comment type="subcellular location">
    <subcellularLocation>
        <location evidence="9">Cytoplasm</location>
    </subcellularLocation>
</comment>
<dbReference type="PANTHER" id="PTHR21060">
    <property type="entry name" value="ACETATE KINASE"/>
    <property type="match status" value="1"/>
</dbReference>
<feature type="binding site" evidence="9">
    <location>
        <position position="96"/>
    </location>
    <ligand>
        <name>substrate</name>
    </ligand>
</feature>
<dbReference type="EC" id="2.7.2.1" evidence="9"/>
<dbReference type="PRINTS" id="PR00471">
    <property type="entry name" value="ACETATEKNASE"/>
</dbReference>
<evidence type="ECO:0000256" key="2">
    <source>
        <dbReference type="ARBA" id="ARBA00022490"/>
    </source>
</evidence>
<dbReference type="Gene3D" id="3.30.420.40">
    <property type="match status" value="2"/>
</dbReference>
<dbReference type="GO" id="GO:0006083">
    <property type="term" value="P:acetate metabolic process"/>
    <property type="evidence" value="ECO:0007669"/>
    <property type="project" value="TreeGrafter"/>
</dbReference>
<comment type="function">
    <text evidence="9">Catalyzes the formation of acetyl phosphate from acetate and ATP. Can also catalyze the reverse reaction.</text>
</comment>
<dbReference type="FunCoup" id="A0A5C7EST8">
    <property type="interactions" value="505"/>
</dbReference>
<comment type="cofactor">
    <cofactor evidence="9">
        <name>Mg(2+)</name>
        <dbReference type="ChEBI" id="CHEBI:18420"/>
    </cofactor>
    <cofactor evidence="9">
        <name>Mn(2+)</name>
        <dbReference type="ChEBI" id="CHEBI:29035"/>
    </cofactor>
    <text evidence="9">Mg(2+). Can also accept Mn(2+).</text>
</comment>
<keyword evidence="4 9" id="KW-0479">Metal-binding</keyword>
<evidence type="ECO:0000313" key="12">
    <source>
        <dbReference type="Proteomes" id="UP000321201"/>
    </source>
</evidence>
<comment type="similarity">
    <text evidence="1 9 10">Belongs to the acetokinase family.</text>
</comment>
<evidence type="ECO:0000256" key="7">
    <source>
        <dbReference type="ARBA" id="ARBA00022840"/>
    </source>
</evidence>
<proteinExistence type="inferred from homology"/>
<dbReference type="OrthoDB" id="9802453at2"/>
<feature type="active site" description="Proton donor/acceptor" evidence="9">
    <location>
        <position position="153"/>
    </location>
</feature>
<dbReference type="GO" id="GO:0005829">
    <property type="term" value="C:cytosol"/>
    <property type="evidence" value="ECO:0007669"/>
    <property type="project" value="TreeGrafter"/>
</dbReference>
<dbReference type="PANTHER" id="PTHR21060:SF21">
    <property type="entry name" value="ACETATE KINASE"/>
    <property type="match status" value="1"/>
</dbReference>
<dbReference type="GO" id="GO:0000287">
    <property type="term" value="F:magnesium ion binding"/>
    <property type="evidence" value="ECO:0007669"/>
    <property type="project" value="UniProtKB-UniRule"/>
</dbReference>
<dbReference type="GO" id="GO:0008776">
    <property type="term" value="F:acetate kinase activity"/>
    <property type="evidence" value="ECO:0007669"/>
    <property type="project" value="UniProtKB-UniRule"/>
</dbReference>
<comment type="catalytic activity">
    <reaction evidence="9">
        <text>acetate + ATP = acetyl phosphate + ADP</text>
        <dbReference type="Rhea" id="RHEA:11352"/>
        <dbReference type="ChEBI" id="CHEBI:22191"/>
        <dbReference type="ChEBI" id="CHEBI:30089"/>
        <dbReference type="ChEBI" id="CHEBI:30616"/>
        <dbReference type="ChEBI" id="CHEBI:456216"/>
        <dbReference type="EC" id="2.7.2.1"/>
    </reaction>
</comment>
<feature type="binding site" evidence="9">
    <location>
        <position position="382"/>
    </location>
    <ligand>
        <name>Mg(2+)</name>
        <dbReference type="ChEBI" id="CHEBI:18420"/>
    </ligand>
</feature>
<keyword evidence="7 9" id="KW-0067">ATP-binding</keyword>
<comment type="caution">
    <text evidence="11">The sequence shown here is derived from an EMBL/GenBank/DDBJ whole genome shotgun (WGS) entry which is preliminary data.</text>
</comment>
<dbReference type="GO" id="GO:0006085">
    <property type="term" value="P:acetyl-CoA biosynthetic process"/>
    <property type="evidence" value="ECO:0007669"/>
    <property type="project" value="UniProtKB-UniRule"/>
</dbReference>
<keyword evidence="12" id="KW-1185">Reference proteome</keyword>
<evidence type="ECO:0000256" key="1">
    <source>
        <dbReference type="ARBA" id="ARBA00008748"/>
    </source>
</evidence>
<dbReference type="HAMAP" id="MF_00020">
    <property type="entry name" value="Acetate_kinase"/>
    <property type="match status" value="1"/>
</dbReference>
<dbReference type="InterPro" id="IPR000890">
    <property type="entry name" value="Aliphatic_acid_kin_short-chain"/>
</dbReference>
<dbReference type="GO" id="GO:0005524">
    <property type="term" value="F:ATP binding"/>
    <property type="evidence" value="ECO:0007669"/>
    <property type="project" value="UniProtKB-KW"/>
</dbReference>
<sequence>MNDHVLVINAGSSSIKFAVYPANGDWKNPYRVRGELEGIGHAPRLHARTSEGLLAQEQAPLSCNSPSFGPQEAVTFLVEWLRQNLGHHRLVAAGHRVVHGGERFSAPVIVTPEVMDCLQQLVPLARLHEPWELEAIRALARARPDLHQVACFDTAFHCTLPDVEQRFALPRQLHDEGVKRYGFHGLSYEYAAHMLPALVGERALGRVVVAHLGNGASLCAMRELKSVATTMGFTVLDGLVMGTRPGALDPGVLLYLIQEKNMTVQQVSDLLHFRSGLLGVSGLSHDMRALLASGDPRAKEAVDLFVYRAVREVGSLVAALGGLDVLAFTGGIGERAPEIRARICAKLAWLRIDLDRDANRAGAPIVSAAGSRIPVCVIHCNEELAIARHTCRLLQL</sequence>
<evidence type="ECO:0000313" key="11">
    <source>
        <dbReference type="EMBL" id="TXF11731.1"/>
    </source>
</evidence>
<organism evidence="11 12">
    <name type="scientific">Pelomicrobium methylotrophicum</name>
    <dbReference type="NCBI Taxonomy" id="2602750"/>
    <lineage>
        <taxon>Bacteria</taxon>
        <taxon>Pseudomonadati</taxon>
        <taxon>Pseudomonadota</taxon>
        <taxon>Hydrogenophilia</taxon>
        <taxon>Hydrogenophilia incertae sedis</taxon>
        <taxon>Pelomicrobium</taxon>
    </lineage>
</organism>
<dbReference type="RefSeq" id="WP_147799902.1">
    <property type="nucleotide sequence ID" value="NZ_VPFL01000011.1"/>
</dbReference>
<dbReference type="NCBIfam" id="TIGR00016">
    <property type="entry name" value="ackA"/>
    <property type="match status" value="1"/>
</dbReference>
<comment type="pathway">
    <text evidence="9">Metabolic intermediate biosynthesis; acetyl-CoA biosynthesis; acetyl-CoA from acetate: step 1/2.</text>
</comment>
<dbReference type="UniPathway" id="UPA00340">
    <property type="reaction ID" value="UER00458"/>
</dbReference>
<feature type="binding site" evidence="9">
    <location>
        <begin position="286"/>
        <end position="288"/>
    </location>
    <ligand>
        <name>ATP</name>
        <dbReference type="ChEBI" id="CHEBI:30616"/>
    </ligand>
</feature>
<keyword evidence="2 9" id="KW-0963">Cytoplasm</keyword>
<reference evidence="11 12" key="1">
    <citation type="submission" date="2019-08" db="EMBL/GenBank/DDBJ databases">
        <title>Pelomicrobium methylotrophicum gen. nov., sp. nov. a moderately thermophilic, facultatively anaerobic, lithoautotrophic and methylotrophic bacterium isolated from a terrestrial mud volcano.</title>
        <authorList>
            <person name="Slobodkina G.B."/>
            <person name="Merkel A.Y."/>
            <person name="Slobodkin A.I."/>
        </authorList>
    </citation>
    <scope>NUCLEOTIDE SEQUENCE [LARGE SCALE GENOMIC DNA]</scope>
    <source>
        <strain evidence="11 12">SM250</strain>
    </source>
</reference>
<comment type="subunit">
    <text evidence="9">Homodimer.</text>
</comment>
<dbReference type="PROSITE" id="PS01075">
    <property type="entry name" value="ACETATE_KINASE_1"/>
    <property type="match status" value="1"/>
</dbReference>
<keyword evidence="5 9" id="KW-0547">Nucleotide-binding</keyword>
<evidence type="ECO:0000256" key="4">
    <source>
        <dbReference type="ARBA" id="ARBA00022723"/>
    </source>
</evidence>
<protein>
    <recommendedName>
        <fullName evidence="9">Acetate kinase</fullName>
        <ecNumber evidence="9">2.7.2.1</ecNumber>
    </recommendedName>
    <alternativeName>
        <fullName evidence="9">Acetokinase</fullName>
    </alternativeName>
</protein>
<evidence type="ECO:0000256" key="9">
    <source>
        <dbReference type="HAMAP-Rule" id="MF_00020"/>
    </source>
</evidence>
<comment type="caution">
    <text evidence="9">Lacks conserved residue(s) required for the propagation of feature annotation.</text>
</comment>
<evidence type="ECO:0000256" key="6">
    <source>
        <dbReference type="ARBA" id="ARBA00022777"/>
    </source>
</evidence>
<feature type="site" description="Transition state stabilizer" evidence="9">
    <location>
        <position position="184"/>
    </location>
</feature>
<dbReference type="AlphaFoldDB" id="A0A5C7EST8"/>
<keyword evidence="6 9" id="KW-0418">Kinase</keyword>
<dbReference type="InterPro" id="IPR004372">
    <property type="entry name" value="Ac/propionate_kinase"/>
</dbReference>
<feature type="binding site" evidence="9">
    <location>
        <position position="16"/>
    </location>
    <ligand>
        <name>ATP</name>
        <dbReference type="ChEBI" id="CHEBI:30616"/>
    </ligand>
</feature>
<dbReference type="PIRSF" id="PIRSF000722">
    <property type="entry name" value="Acetate_prop_kin"/>
    <property type="match status" value="1"/>
</dbReference>